<dbReference type="InterPro" id="IPR003008">
    <property type="entry name" value="Tubulin_FtsZ_GTPase"/>
</dbReference>
<dbReference type="GO" id="GO:0032153">
    <property type="term" value="C:cell division site"/>
    <property type="evidence" value="ECO:0007669"/>
    <property type="project" value="UniProtKB-UniRule"/>
</dbReference>
<dbReference type="InterPro" id="IPR000158">
    <property type="entry name" value="Cell_div_FtsZ"/>
</dbReference>
<dbReference type="Pfam" id="PF12327">
    <property type="entry name" value="FtsZ_C"/>
    <property type="match status" value="1"/>
</dbReference>
<dbReference type="AlphaFoldDB" id="A0A849SLL8"/>
<sequence length="382" mass="39854">MFELEIDNQATARLKVVGVGGAGGNAVNRMIGAGLRGVEFITANTDVQALNQALAPTRIQIGINSTRGLGSGGDPSQGRRSAEEDEQAITDALVGADMVFITAGMGGGTGTGAAPVAARIAKQSGALTVAVVTKPFGFEGRRRMRQAEEGLAELRAEVDTLIVIPNERLLAVVDKTMSLTDAFSVCDEVLLKATKGISDLVTVPGLVNLDFADVKAVMSNRGNALMGTGRASGPNRAVEAAQAAVSSPLLEDVSISGAEGVLVNITGGRDLTLHEVNEAANVVVQAAGEEANVIFGAVIDPNLDGELVITVVATGFGHVEPRLKLIDRTGTAAAAPTDDDLQNPRPWRRDETNTTTKQRPWSRGPSKNESLDVPAFLRKQMD</sequence>
<dbReference type="InterPro" id="IPR024757">
    <property type="entry name" value="FtsZ_C"/>
</dbReference>
<dbReference type="FunFam" id="3.40.50.1440:FF:000001">
    <property type="entry name" value="Cell division protein FtsZ"/>
    <property type="match status" value="1"/>
</dbReference>
<dbReference type="Proteomes" id="UP000580839">
    <property type="component" value="Unassembled WGS sequence"/>
</dbReference>
<feature type="binding site" evidence="4">
    <location>
        <begin position="108"/>
        <end position="110"/>
    </location>
    <ligand>
        <name>GTP</name>
        <dbReference type="ChEBI" id="CHEBI:37565"/>
    </ligand>
</feature>
<proteinExistence type="inferred from homology"/>
<keyword evidence="4" id="KW-0717">Septation</keyword>
<feature type="binding site" evidence="4">
    <location>
        <position position="187"/>
    </location>
    <ligand>
        <name>GTP</name>
        <dbReference type="ChEBI" id="CHEBI:37565"/>
    </ligand>
</feature>
<dbReference type="CDD" id="cd02201">
    <property type="entry name" value="FtsZ_type1"/>
    <property type="match status" value="1"/>
</dbReference>
<organism evidence="9 10">
    <name type="scientific">Eiseniibacteriota bacterium</name>
    <dbReference type="NCBI Taxonomy" id="2212470"/>
    <lineage>
        <taxon>Bacteria</taxon>
        <taxon>Candidatus Eiseniibacteriota</taxon>
    </lineage>
</organism>
<gene>
    <name evidence="4 9" type="primary">ftsZ</name>
    <name evidence="9" type="ORF">HOP12_15175</name>
</gene>
<evidence type="ECO:0000256" key="3">
    <source>
        <dbReference type="ARBA" id="ARBA00023134"/>
    </source>
</evidence>
<dbReference type="SMART" id="SM00865">
    <property type="entry name" value="Tubulin_C"/>
    <property type="match status" value="1"/>
</dbReference>
<dbReference type="GO" id="GO:0051258">
    <property type="term" value="P:protein polymerization"/>
    <property type="evidence" value="ECO:0007669"/>
    <property type="project" value="UniProtKB-UniRule"/>
</dbReference>
<evidence type="ECO:0000259" key="8">
    <source>
        <dbReference type="SMART" id="SM00865"/>
    </source>
</evidence>
<feature type="binding site" evidence="4">
    <location>
        <position position="139"/>
    </location>
    <ligand>
        <name>GTP</name>
        <dbReference type="ChEBI" id="CHEBI:37565"/>
    </ligand>
</feature>
<dbReference type="GO" id="GO:0005525">
    <property type="term" value="F:GTP binding"/>
    <property type="evidence" value="ECO:0007669"/>
    <property type="project" value="UniProtKB-UniRule"/>
</dbReference>
<feature type="region of interest" description="Disordered" evidence="6">
    <location>
        <begin position="330"/>
        <end position="382"/>
    </location>
</feature>
<name>A0A849SLL8_UNCEI</name>
<reference evidence="9 10" key="1">
    <citation type="submission" date="2020-04" db="EMBL/GenBank/DDBJ databases">
        <title>Metagenomic profiling of ammonia- and methane-oxidizing microorganisms in a Dutch drinking water treatment plant.</title>
        <authorList>
            <person name="Poghosyan L."/>
            <person name="Leucker S."/>
        </authorList>
    </citation>
    <scope>NUCLEOTIDE SEQUENCE [LARGE SCALE GENOMIC DNA]</scope>
    <source>
        <strain evidence="9">S-RSF-IL-03</strain>
    </source>
</reference>
<evidence type="ECO:0000256" key="2">
    <source>
        <dbReference type="ARBA" id="ARBA00022741"/>
    </source>
</evidence>
<comment type="subcellular location">
    <subcellularLocation>
        <location evidence="4">Cytoplasm</location>
    </subcellularLocation>
    <text evidence="4">Assembles at midcell at the inner surface of the cytoplasmic membrane.</text>
</comment>
<dbReference type="PROSITE" id="PS01134">
    <property type="entry name" value="FTSZ_1"/>
    <property type="match status" value="1"/>
</dbReference>
<dbReference type="InterPro" id="IPR018316">
    <property type="entry name" value="Tubulin/FtsZ_2-layer-sand-dom"/>
</dbReference>
<comment type="similarity">
    <text evidence="1 4">Belongs to the FtsZ family.</text>
</comment>
<protein>
    <recommendedName>
        <fullName evidence="4 5">Cell division protein FtsZ</fullName>
    </recommendedName>
</protein>
<dbReference type="HAMAP" id="MF_00909">
    <property type="entry name" value="FtsZ"/>
    <property type="match status" value="1"/>
</dbReference>
<dbReference type="Pfam" id="PF00091">
    <property type="entry name" value="Tubulin"/>
    <property type="match status" value="1"/>
</dbReference>
<comment type="subunit">
    <text evidence="4">Homodimer. Polymerizes to form a dynamic ring structure in a strictly GTP-dependent manner. Interacts directly with several other division proteins.</text>
</comment>
<dbReference type="NCBIfam" id="TIGR00065">
    <property type="entry name" value="ftsZ"/>
    <property type="match status" value="1"/>
</dbReference>
<keyword evidence="3 4" id="KW-0342">GTP-binding</keyword>
<dbReference type="SUPFAM" id="SSF55307">
    <property type="entry name" value="Tubulin C-terminal domain-like"/>
    <property type="match status" value="1"/>
</dbReference>
<feature type="region of interest" description="Disordered" evidence="6">
    <location>
        <begin position="64"/>
        <end position="85"/>
    </location>
</feature>
<keyword evidence="4" id="KW-0963">Cytoplasm</keyword>
<accession>A0A849SLL8</accession>
<dbReference type="SMART" id="SM00864">
    <property type="entry name" value="Tubulin"/>
    <property type="match status" value="1"/>
</dbReference>
<evidence type="ECO:0000259" key="7">
    <source>
        <dbReference type="SMART" id="SM00864"/>
    </source>
</evidence>
<feature type="binding site" evidence="4">
    <location>
        <begin position="21"/>
        <end position="25"/>
    </location>
    <ligand>
        <name>GTP</name>
        <dbReference type="ChEBI" id="CHEBI:37565"/>
    </ligand>
</feature>
<dbReference type="GO" id="GO:0000917">
    <property type="term" value="P:division septum assembly"/>
    <property type="evidence" value="ECO:0007669"/>
    <property type="project" value="UniProtKB-KW"/>
</dbReference>
<evidence type="ECO:0000256" key="4">
    <source>
        <dbReference type="HAMAP-Rule" id="MF_00909"/>
    </source>
</evidence>
<dbReference type="InterPro" id="IPR036525">
    <property type="entry name" value="Tubulin/FtsZ_GTPase_sf"/>
</dbReference>
<feature type="domain" description="Tubulin/FtsZ GTPase" evidence="7">
    <location>
        <begin position="13"/>
        <end position="205"/>
    </location>
</feature>
<evidence type="ECO:0000256" key="1">
    <source>
        <dbReference type="ARBA" id="ARBA00009690"/>
    </source>
</evidence>
<feature type="domain" description="Tubulin/FtsZ 2-layer sandwich" evidence="8">
    <location>
        <begin position="207"/>
        <end position="325"/>
    </location>
</feature>
<dbReference type="GO" id="GO:0043093">
    <property type="term" value="P:FtsZ-dependent cytokinesis"/>
    <property type="evidence" value="ECO:0007669"/>
    <property type="project" value="UniProtKB-UniRule"/>
</dbReference>
<dbReference type="PRINTS" id="PR00423">
    <property type="entry name" value="CELLDVISFTSZ"/>
</dbReference>
<dbReference type="InterPro" id="IPR037103">
    <property type="entry name" value="Tubulin/FtsZ-like_C"/>
</dbReference>
<feature type="binding site" evidence="4">
    <location>
        <position position="143"/>
    </location>
    <ligand>
        <name>GTP</name>
        <dbReference type="ChEBI" id="CHEBI:37565"/>
    </ligand>
</feature>
<dbReference type="EMBL" id="JABFRW010000198">
    <property type="protein sequence ID" value="NOT35486.1"/>
    <property type="molecule type" value="Genomic_DNA"/>
</dbReference>
<comment type="caution">
    <text evidence="9">The sequence shown here is derived from an EMBL/GenBank/DDBJ whole genome shotgun (WGS) entry which is preliminary data.</text>
</comment>
<dbReference type="Gene3D" id="3.40.50.1440">
    <property type="entry name" value="Tubulin/FtsZ, GTPase domain"/>
    <property type="match status" value="1"/>
</dbReference>
<dbReference type="PANTHER" id="PTHR30314">
    <property type="entry name" value="CELL DIVISION PROTEIN FTSZ-RELATED"/>
    <property type="match status" value="1"/>
</dbReference>
<dbReference type="SUPFAM" id="SSF52490">
    <property type="entry name" value="Tubulin nucleotide-binding domain-like"/>
    <property type="match status" value="1"/>
</dbReference>
<comment type="function">
    <text evidence="4">Essential cell division protein that forms a contractile ring structure (Z ring) at the future cell division site. The regulation of the ring assembly controls the timing and the location of cell division. One of the functions of the FtsZ ring is to recruit other cell division proteins to the septum to produce a new cell wall between the dividing cells. Binds GTP and shows GTPase activity.</text>
</comment>
<keyword evidence="4" id="KW-0131">Cell cycle</keyword>
<evidence type="ECO:0000256" key="6">
    <source>
        <dbReference type="SAM" id="MobiDB-lite"/>
    </source>
</evidence>
<evidence type="ECO:0000313" key="9">
    <source>
        <dbReference type="EMBL" id="NOT35486.1"/>
    </source>
</evidence>
<dbReference type="GO" id="GO:0005737">
    <property type="term" value="C:cytoplasm"/>
    <property type="evidence" value="ECO:0007669"/>
    <property type="project" value="UniProtKB-SubCell"/>
</dbReference>
<keyword evidence="4 9" id="KW-0132">Cell division</keyword>
<dbReference type="PANTHER" id="PTHR30314:SF3">
    <property type="entry name" value="MITOCHONDRIAL DIVISION PROTEIN FSZA"/>
    <property type="match status" value="1"/>
</dbReference>
<dbReference type="InterPro" id="IPR045061">
    <property type="entry name" value="FtsZ/CetZ"/>
</dbReference>
<evidence type="ECO:0000313" key="10">
    <source>
        <dbReference type="Proteomes" id="UP000580839"/>
    </source>
</evidence>
<dbReference type="InterPro" id="IPR008280">
    <property type="entry name" value="Tub_FtsZ_C"/>
</dbReference>
<dbReference type="Gene3D" id="3.30.1330.20">
    <property type="entry name" value="Tubulin/FtsZ, C-terminal domain"/>
    <property type="match status" value="1"/>
</dbReference>
<dbReference type="GO" id="GO:0003924">
    <property type="term" value="F:GTPase activity"/>
    <property type="evidence" value="ECO:0007669"/>
    <property type="project" value="UniProtKB-UniRule"/>
</dbReference>
<evidence type="ECO:0000256" key="5">
    <source>
        <dbReference type="NCBIfam" id="TIGR00065"/>
    </source>
</evidence>
<dbReference type="InterPro" id="IPR020805">
    <property type="entry name" value="Cell_div_FtsZ_CS"/>
</dbReference>
<keyword evidence="2 4" id="KW-0547">Nucleotide-binding</keyword>